<proteinExistence type="inferred from homology"/>
<dbReference type="InterPro" id="IPR009061">
    <property type="entry name" value="DNA-bd_dom_put_sf"/>
</dbReference>
<reference evidence="10 11" key="1">
    <citation type="submission" date="2017-07" db="EMBL/GenBank/DDBJ databases">
        <title>The complete genome sequence of Bacillus mesonae strain H20-5, an efficient strain improving plant abiotic stress resistance.</title>
        <authorList>
            <person name="Kim S.Y."/>
            <person name="Song H."/>
            <person name="Sang M.K."/>
            <person name="Weon H.-Y."/>
            <person name="Song J."/>
        </authorList>
    </citation>
    <scope>NUCLEOTIDE SEQUENCE [LARGE SCALE GENOMIC DNA]</scope>
    <source>
        <strain evidence="10 11">H20-5</strain>
    </source>
</reference>
<evidence type="ECO:0000256" key="8">
    <source>
        <dbReference type="HAMAP-Rule" id="MF_01170"/>
    </source>
</evidence>
<evidence type="ECO:0000313" key="10">
    <source>
        <dbReference type="EMBL" id="AZU62938.1"/>
    </source>
</evidence>
<dbReference type="KEGG" id="nmk:CHR53_17710"/>
<organism evidence="10 11">
    <name type="scientific">Neobacillus mesonae</name>
    <dbReference type="NCBI Taxonomy" id="1193713"/>
    <lineage>
        <taxon>Bacteria</taxon>
        <taxon>Bacillati</taxon>
        <taxon>Bacillota</taxon>
        <taxon>Bacilli</taxon>
        <taxon>Bacillales</taxon>
        <taxon>Bacillaceae</taxon>
        <taxon>Neobacillus</taxon>
    </lineage>
</organism>
<comment type="function">
    <text evidence="8">Required for the formation of axial filaments and for anchoring the origin regions at the cell poles in sporulating cells, thus ensuring proper chromosome segregation in the prespore. Binds in a dispersed manner throughout the chromosome but preferentially to sites clustered in the origin portion of the chromosome, causing condensation of the chromosome and its remodeling into an elongated, anchored structure.</text>
</comment>
<accession>A0A3Q9QWG0</accession>
<evidence type="ECO:0000259" key="9">
    <source>
        <dbReference type="Pfam" id="PF13411"/>
    </source>
</evidence>
<evidence type="ECO:0000313" key="11">
    <source>
        <dbReference type="Proteomes" id="UP000282892"/>
    </source>
</evidence>
<protein>
    <recommendedName>
        <fullName evidence="8">Chromosome-anchoring protein RacA</fullName>
    </recommendedName>
</protein>
<keyword evidence="5 8" id="KW-0175">Coiled coil</keyword>
<keyword evidence="4 8" id="KW-0749">Sporulation</keyword>
<dbReference type="HAMAP" id="MF_01170">
    <property type="entry name" value="RacA"/>
    <property type="match status" value="1"/>
</dbReference>
<dbReference type="InterPro" id="IPR000551">
    <property type="entry name" value="MerR-type_HTH_dom"/>
</dbReference>
<sequence length="173" mass="19921">MNTTEVAIILGVSVSTVQRWVKQLGLPMERNDRGHYFFKEEDIELLKNIKEQLQSGALLQDIAPVTEKKPSRRGTIKNVEQEQTIEFLMTKVKELELNLHAKADSVTSYQLLQHRREIEDLQAHITGLNKKVELLEQELNTLKAGPSIEKPYVLDDSKVKRKKKNFVSSFFGF</sequence>
<comment type="similarity">
    <text evidence="8">Belongs to the RacA family.</text>
</comment>
<dbReference type="SUPFAM" id="SSF46955">
    <property type="entry name" value="Putative DNA-binding domain"/>
    <property type="match status" value="1"/>
</dbReference>
<dbReference type="GO" id="GO:0030435">
    <property type="term" value="P:sporulation resulting in formation of a cellular spore"/>
    <property type="evidence" value="ECO:0007669"/>
    <property type="project" value="UniProtKB-UniRule"/>
</dbReference>
<feature type="DNA-binding region" description="H-T-H motif" evidence="8">
    <location>
        <begin position="3"/>
        <end position="23"/>
    </location>
</feature>
<evidence type="ECO:0000256" key="4">
    <source>
        <dbReference type="ARBA" id="ARBA00022969"/>
    </source>
</evidence>
<keyword evidence="7 8" id="KW-0131">Cell cycle</keyword>
<keyword evidence="2 8" id="KW-0132">Cell division</keyword>
<feature type="domain" description="HTH merR-type" evidence="9">
    <location>
        <begin position="1"/>
        <end position="66"/>
    </location>
</feature>
<dbReference type="CDD" id="cd04762">
    <property type="entry name" value="HTH_MerR-trunc"/>
    <property type="match status" value="1"/>
</dbReference>
<dbReference type="Proteomes" id="UP000282892">
    <property type="component" value="Chromosome"/>
</dbReference>
<dbReference type="Gene3D" id="1.10.1660.10">
    <property type="match status" value="1"/>
</dbReference>
<keyword evidence="1 8" id="KW-0963">Cytoplasm</keyword>
<evidence type="ECO:0000256" key="2">
    <source>
        <dbReference type="ARBA" id="ARBA00022618"/>
    </source>
</evidence>
<keyword evidence="3 8" id="KW-0159">Chromosome partition</keyword>
<dbReference type="STRING" id="1193713.GCA_001636315_00376"/>
<keyword evidence="11" id="KW-1185">Reference proteome</keyword>
<name>A0A3Q9QWG0_9BACI</name>
<dbReference type="EMBL" id="CP022572">
    <property type="protein sequence ID" value="AZU62938.1"/>
    <property type="molecule type" value="Genomic_DNA"/>
</dbReference>
<gene>
    <name evidence="8" type="primary">racA</name>
    <name evidence="10" type="ORF">CHR53_17710</name>
</gene>
<dbReference type="GO" id="GO:0006355">
    <property type="term" value="P:regulation of DNA-templated transcription"/>
    <property type="evidence" value="ECO:0007669"/>
    <property type="project" value="InterPro"/>
</dbReference>
<dbReference type="Pfam" id="PF13411">
    <property type="entry name" value="MerR_1"/>
    <property type="match status" value="1"/>
</dbReference>
<evidence type="ECO:0000256" key="6">
    <source>
        <dbReference type="ARBA" id="ARBA00023125"/>
    </source>
</evidence>
<dbReference type="RefSeq" id="WP_066384279.1">
    <property type="nucleotide sequence ID" value="NZ_CP022572.1"/>
</dbReference>
<evidence type="ECO:0000256" key="3">
    <source>
        <dbReference type="ARBA" id="ARBA00022829"/>
    </source>
</evidence>
<evidence type="ECO:0000256" key="1">
    <source>
        <dbReference type="ARBA" id="ARBA00022490"/>
    </source>
</evidence>
<keyword evidence="6 8" id="KW-0238">DNA-binding</keyword>
<dbReference type="GO" id="GO:0003690">
    <property type="term" value="F:double-stranded DNA binding"/>
    <property type="evidence" value="ECO:0007669"/>
    <property type="project" value="UniProtKB-UniRule"/>
</dbReference>
<evidence type="ECO:0000256" key="5">
    <source>
        <dbReference type="ARBA" id="ARBA00023054"/>
    </source>
</evidence>
<dbReference type="GO" id="GO:0030261">
    <property type="term" value="P:chromosome condensation"/>
    <property type="evidence" value="ECO:0007669"/>
    <property type="project" value="UniProtKB-UniRule"/>
</dbReference>
<evidence type="ECO:0000256" key="7">
    <source>
        <dbReference type="ARBA" id="ARBA00023306"/>
    </source>
</evidence>
<dbReference type="GO" id="GO:0008356">
    <property type="term" value="P:asymmetric cell division"/>
    <property type="evidence" value="ECO:0007669"/>
    <property type="project" value="UniProtKB-UniRule"/>
</dbReference>
<dbReference type="AlphaFoldDB" id="A0A3Q9QWG0"/>
<dbReference type="GO" id="GO:0005737">
    <property type="term" value="C:cytoplasm"/>
    <property type="evidence" value="ECO:0007669"/>
    <property type="project" value="UniProtKB-SubCell"/>
</dbReference>
<comment type="subcellular location">
    <subcellularLocation>
        <location evidence="8">Cytoplasm</location>
    </subcellularLocation>
    <text evidence="8">Localizes to cell poles and nucleoid.</text>
</comment>
<dbReference type="InterPro" id="IPR023522">
    <property type="entry name" value="Chrosome_anchoring_RacA"/>
</dbReference>
<feature type="coiled-coil region" evidence="8">
    <location>
        <begin position="78"/>
        <end position="145"/>
    </location>
</feature>
<dbReference type="OrthoDB" id="2991292at2"/>
<dbReference type="GO" id="GO:0007059">
    <property type="term" value="P:chromosome segregation"/>
    <property type="evidence" value="ECO:0007669"/>
    <property type="project" value="UniProtKB-UniRule"/>
</dbReference>